<evidence type="ECO:0000313" key="2">
    <source>
        <dbReference type="EMBL" id="KMW67592.1"/>
    </source>
</evidence>
<accession>A0A0J9ENJ1</accession>
<dbReference type="InterPro" id="IPR040976">
    <property type="entry name" value="Pkinase_fungal"/>
</dbReference>
<organism evidence="2">
    <name type="scientific">Ajellomyces dermatitidis (strain ATCC 18188 / CBS 674.68)</name>
    <name type="common">Blastomyces dermatitidis</name>
    <dbReference type="NCBI Taxonomy" id="653446"/>
    <lineage>
        <taxon>Eukaryota</taxon>
        <taxon>Fungi</taxon>
        <taxon>Dikarya</taxon>
        <taxon>Ascomycota</taxon>
        <taxon>Pezizomycotina</taxon>
        <taxon>Eurotiomycetes</taxon>
        <taxon>Eurotiomycetidae</taxon>
        <taxon>Onygenales</taxon>
        <taxon>Ajellomycetaceae</taxon>
        <taxon>Blastomyces</taxon>
    </lineage>
</organism>
<dbReference type="EMBL" id="GG749428">
    <property type="protein sequence ID" value="KMW67592.1"/>
    <property type="molecule type" value="Genomic_DNA"/>
</dbReference>
<gene>
    <name evidence="2" type="ORF">BDDG_12203</name>
</gene>
<name>A0A0J9ENJ1_AJEDA</name>
<dbReference type="SUPFAM" id="SSF56112">
    <property type="entry name" value="Protein kinase-like (PK-like)"/>
    <property type="match status" value="1"/>
</dbReference>
<dbReference type="OrthoDB" id="4353729at2759"/>
<protein>
    <recommendedName>
        <fullName evidence="1">Fungal-type protein kinase domain-containing protein</fullName>
    </recommendedName>
</protein>
<sequence>MEFMAIEVLLNIDHTYRHDLESFFHVFIWQCARRSCGVWPNRPRKQWVDLYVHQQ</sequence>
<dbReference type="InterPro" id="IPR011009">
    <property type="entry name" value="Kinase-like_dom_sf"/>
</dbReference>
<evidence type="ECO:0000259" key="1">
    <source>
        <dbReference type="Pfam" id="PF17667"/>
    </source>
</evidence>
<dbReference type="Proteomes" id="UP000007802">
    <property type="component" value="Unassembled WGS sequence"/>
</dbReference>
<feature type="domain" description="Fungal-type protein kinase" evidence="1">
    <location>
        <begin position="1"/>
        <end position="31"/>
    </location>
</feature>
<dbReference type="AlphaFoldDB" id="A0A0J9ENJ1"/>
<proteinExistence type="predicted"/>
<dbReference type="Pfam" id="PF17667">
    <property type="entry name" value="Pkinase_fungal"/>
    <property type="match status" value="1"/>
</dbReference>
<reference evidence="2" key="1">
    <citation type="submission" date="2010-03" db="EMBL/GenBank/DDBJ databases">
        <title>Annotation of Blastomyces dermatitidis strain ATCC 18188.</title>
        <authorList>
            <consortium name="The Broad Institute Genome Sequencing Platform"/>
            <consortium name="Broad Institute Genome Sequencing Center for Infectious Disease."/>
            <person name="Cuomo C."/>
            <person name="Klein B."/>
            <person name="Sullivan T."/>
            <person name="Heitman J."/>
            <person name="Young S."/>
            <person name="Zeng Q."/>
            <person name="Gargeya S."/>
            <person name="Alvarado L."/>
            <person name="Berlin A.M."/>
            <person name="Chapman S.B."/>
            <person name="Chen Z."/>
            <person name="Freedman E."/>
            <person name="Gellesch M."/>
            <person name="Goldberg J."/>
            <person name="Griggs A."/>
            <person name="Gujja S."/>
            <person name="Heilman E."/>
            <person name="Heiman D."/>
            <person name="Howarth C."/>
            <person name="Mehta T."/>
            <person name="Neiman D."/>
            <person name="Pearson M."/>
            <person name="Roberts A."/>
            <person name="Saif S."/>
            <person name="Shea T."/>
            <person name="Shenoy N."/>
            <person name="Sisk P."/>
            <person name="Stolte C."/>
            <person name="Sykes S."/>
            <person name="White J."/>
            <person name="Yandava C."/>
            <person name="Haas B."/>
            <person name="Nusbaum C."/>
            <person name="Birren B."/>
        </authorList>
    </citation>
    <scope>NUCLEOTIDE SEQUENCE</scope>
    <source>
        <strain evidence="2">ATCC 18188</strain>
    </source>
</reference>